<proteinExistence type="predicted"/>
<dbReference type="EMBL" id="JAIWYP010000013">
    <property type="protein sequence ID" value="KAH3715227.1"/>
    <property type="molecule type" value="Genomic_DNA"/>
</dbReference>
<name>A0A9D4C0V2_DREPO</name>
<gene>
    <name evidence="1" type="ORF">DPMN_057933</name>
</gene>
<comment type="caution">
    <text evidence="1">The sequence shown here is derived from an EMBL/GenBank/DDBJ whole genome shotgun (WGS) entry which is preliminary data.</text>
</comment>
<organism evidence="1 2">
    <name type="scientific">Dreissena polymorpha</name>
    <name type="common">Zebra mussel</name>
    <name type="synonym">Mytilus polymorpha</name>
    <dbReference type="NCBI Taxonomy" id="45954"/>
    <lineage>
        <taxon>Eukaryota</taxon>
        <taxon>Metazoa</taxon>
        <taxon>Spiralia</taxon>
        <taxon>Lophotrochozoa</taxon>
        <taxon>Mollusca</taxon>
        <taxon>Bivalvia</taxon>
        <taxon>Autobranchia</taxon>
        <taxon>Heteroconchia</taxon>
        <taxon>Euheterodonta</taxon>
        <taxon>Imparidentia</taxon>
        <taxon>Neoheterodontei</taxon>
        <taxon>Myida</taxon>
        <taxon>Dreissenoidea</taxon>
        <taxon>Dreissenidae</taxon>
        <taxon>Dreissena</taxon>
    </lineage>
</organism>
<protein>
    <submittedName>
        <fullName evidence="1">Uncharacterized protein</fullName>
    </submittedName>
</protein>
<evidence type="ECO:0000313" key="2">
    <source>
        <dbReference type="Proteomes" id="UP000828390"/>
    </source>
</evidence>
<sequence>MVPSKPLQPSQPTMPATLNITTPSAAMPPIQTVSDDVAAHIPDQLKKQIRRGEYINFSLLLKGSVELQSHLSVEHFQIQHTAAWWRRRKNKETRLVRFCNGQTHD</sequence>
<dbReference type="Proteomes" id="UP000828390">
    <property type="component" value="Unassembled WGS sequence"/>
</dbReference>
<reference evidence="1" key="2">
    <citation type="submission" date="2020-11" db="EMBL/GenBank/DDBJ databases">
        <authorList>
            <person name="McCartney M.A."/>
            <person name="Auch B."/>
            <person name="Kono T."/>
            <person name="Mallez S."/>
            <person name="Becker A."/>
            <person name="Gohl D.M."/>
            <person name="Silverstein K.A.T."/>
            <person name="Koren S."/>
            <person name="Bechman K.B."/>
            <person name="Herman A."/>
            <person name="Abrahante J.E."/>
            <person name="Garbe J."/>
        </authorList>
    </citation>
    <scope>NUCLEOTIDE SEQUENCE</scope>
    <source>
        <strain evidence="1">Duluth1</strain>
        <tissue evidence="1">Whole animal</tissue>
    </source>
</reference>
<evidence type="ECO:0000313" key="1">
    <source>
        <dbReference type="EMBL" id="KAH3715227.1"/>
    </source>
</evidence>
<reference evidence="1" key="1">
    <citation type="journal article" date="2019" name="bioRxiv">
        <title>The Genome of the Zebra Mussel, Dreissena polymorpha: A Resource for Invasive Species Research.</title>
        <authorList>
            <person name="McCartney M.A."/>
            <person name="Auch B."/>
            <person name="Kono T."/>
            <person name="Mallez S."/>
            <person name="Zhang Y."/>
            <person name="Obille A."/>
            <person name="Becker A."/>
            <person name="Abrahante J.E."/>
            <person name="Garbe J."/>
            <person name="Badalamenti J.P."/>
            <person name="Herman A."/>
            <person name="Mangelson H."/>
            <person name="Liachko I."/>
            <person name="Sullivan S."/>
            <person name="Sone E.D."/>
            <person name="Koren S."/>
            <person name="Silverstein K.A.T."/>
            <person name="Beckman K.B."/>
            <person name="Gohl D.M."/>
        </authorList>
    </citation>
    <scope>NUCLEOTIDE SEQUENCE</scope>
    <source>
        <strain evidence="1">Duluth1</strain>
        <tissue evidence="1">Whole animal</tissue>
    </source>
</reference>
<dbReference type="AlphaFoldDB" id="A0A9D4C0V2"/>
<keyword evidence="2" id="KW-1185">Reference proteome</keyword>
<accession>A0A9D4C0V2</accession>